<protein>
    <submittedName>
        <fullName evidence="2">Uncharacterized protein</fullName>
    </submittedName>
</protein>
<keyword evidence="1" id="KW-0472">Membrane</keyword>
<evidence type="ECO:0000256" key="1">
    <source>
        <dbReference type="SAM" id="Phobius"/>
    </source>
</evidence>
<accession>A0A5C6LKX0</accession>
<feature type="transmembrane region" description="Helical" evidence="1">
    <location>
        <begin position="59"/>
        <end position="80"/>
    </location>
</feature>
<evidence type="ECO:0000313" key="3">
    <source>
        <dbReference type="Proteomes" id="UP000318815"/>
    </source>
</evidence>
<proteinExistence type="predicted"/>
<keyword evidence="1" id="KW-0812">Transmembrane</keyword>
<comment type="caution">
    <text evidence="2">The sequence shown here is derived from an EMBL/GenBank/DDBJ whole genome shotgun (WGS) entry which is preliminary data.</text>
</comment>
<organism evidence="2 3">
    <name type="scientific">Chitinophaga pinensis</name>
    <dbReference type="NCBI Taxonomy" id="79329"/>
    <lineage>
        <taxon>Bacteria</taxon>
        <taxon>Pseudomonadati</taxon>
        <taxon>Bacteroidota</taxon>
        <taxon>Chitinophagia</taxon>
        <taxon>Chitinophagales</taxon>
        <taxon>Chitinophagaceae</taxon>
        <taxon>Chitinophaga</taxon>
    </lineage>
</organism>
<keyword evidence="3" id="KW-1185">Reference proteome</keyword>
<dbReference type="RefSeq" id="WP_146308297.1">
    <property type="nucleotide sequence ID" value="NZ_VOHS01000075.1"/>
</dbReference>
<sequence length="81" mass="8873">MLSPTQSVAGKKNGYLLQESDSVLLQHIFMTVPALTVCATERAWHHAAVGAQQHSSGYYYVHVAHVEGVSTFLLIISLLFC</sequence>
<keyword evidence="1" id="KW-1133">Transmembrane helix</keyword>
<dbReference type="Proteomes" id="UP000318815">
    <property type="component" value="Unassembled WGS sequence"/>
</dbReference>
<gene>
    <name evidence="2" type="ORF">FEF09_28875</name>
</gene>
<dbReference type="EMBL" id="VOHS01000075">
    <property type="protein sequence ID" value="TWV91263.1"/>
    <property type="molecule type" value="Genomic_DNA"/>
</dbReference>
<name>A0A5C6LKX0_9BACT</name>
<reference evidence="2 3" key="1">
    <citation type="submission" date="2019-08" db="EMBL/GenBank/DDBJ databases">
        <title>Whole genome sequencing of chitin degrading bacteria Chitinophaga pinensis YS16.</title>
        <authorList>
            <person name="Singh R.P."/>
            <person name="Manchanda G."/>
            <person name="Maurya I.K."/>
            <person name="Joshi N.K."/>
            <person name="Srivastava A.K."/>
        </authorList>
    </citation>
    <scope>NUCLEOTIDE SEQUENCE [LARGE SCALE GENOMIC DNA]</scope>
    <source>
        <strain evidence="2 3">YS-16</strain>
    </source>
</reference>
<evidence type="ECO:0000313" key="2">
    <source>
        <dbReference type="EMBL" id="TWV91263.1"/>
    </source>
</evidence>
<dbReference type="AlphaFoldDB" id="A0A5C6LKX0"/>